<evidence type="ECO:0000256" key="3">
    <source>
        <dbReference type="ARBA" id="ARBA00017144"/>
    </source>
</evidence>
<dbReference type="Gene3D" id="3.40.50.300">
    <property type="entry name" value="P-loop containing nucleotide triphosphate hydrolases"/>
    <property type="match status" value="1"/>
</dbReference>
<keyword evidence="5 11" id="KW-0545">Nucleotide biosynthesis</keyword>
<gene>
    <name evidence="11 13" type="primary">tmk</name>
    <name evidence="13" type="ORF">KME15_10820</name>
</gene>
<dbReference type="EMBL" id="JAHHHD010000009">
    <property type="protein sequence ID" value="MBW4659158.1"/>
    <property type="molecule type" value="Genomic_DNA"/>
</dbReference>
<sequence length="226" mass="25139">MPGRLIVFEGVEGCGKTTQIARSQTWLQESGLLTALQNQGEVSRLIVTREPGGTELCQEIRQLLLHPTSQEAMQDRTELLLYAADRAQHVAGFLKPQLAQGALILCDRFTDSTVAYQGYGRGLDRGLIGQLNQIATDGLTSDLTLWLDLEAAVGLARAQSRGMSDRIEQAALSFHQRVQQGFTELAQDHPQRIVQINGDRSETEVFSDIQRVLEKHLQQWYKIPAS</sequence>
<dbReference type="InterPro" id="IPR018095">
    <property type="entry name" value="Thymidylate_kin_CS"/>
</dbReference>
<dbReference type="AlphaFoldDB" id="A0A951QAE4"/>
<reference evidence="13" key="1">
    <citation type="submission" date="2021-05" db="EMBL/GenBank/DDBJ databases">
        <authorList>
            <person name="Pietrasiak N."/>
            <person name="Ward R."/>
            <person name="Stajich J.E."/>
            <person name="Kurbessoian T."/>
        </authorList>
    </citation>
    <scope>NUCLEOTIDE SEQUENCE</scope>
    <source>
        <strain evidence="13">UHER 2000/2452</strain>
    </source>
</reference>
<dbReference type="NCBIfam" id="TIGR00041">
    <property type="entry name" value="DTMP_kinase"/>
    <property type="match status" value="1"/>
</dbReference>
<dbReference type="GO" id="GO:0006235">
    <property type="term" value="P:dTTP biosynthetic process"/>
    <property type="evidence" value="ECO:0007669"/>
    <property type="project" value="UniProtKB-UniRule"/>
</dbReference>
<evidence type="ECO:0000256" key="9">
    <source>
        <dbReference type="ARBA" id="ARBA00048743"/>
    </source>
</evidence>
<dbReference type="HAMAP" id="MF_00165">
    <property type="entry name" value="Thymidylate_kinase"/>
    <property type="match status" value="1"/>
</dbReference>
<name>A0A951QAE4_9CYAN</name>
<evidence type="ECO:0000259" key="12">
    <source>
        <dbReference type="Pfam" id="PF02223"/>
    </source>
</evidence>
<comment type="similarity">
    <text evidence="1 11">Belongs to the thymidylate kinase family.</text>
</comment>
<evidence type="ECO:0000256" key="11">
    <source>
        <dbReference type="HAMAP-Rule" id="MF_00165"/>
    </source>
</evidence>
<keyword evidence="8 11" id="KW-0067">ATP-binding</keyword>
<dbReference type="GO" id="GO:0006233">
    <property type="term" value="P:dTDP biosynthetic process"/>
    <property type="evidence" value="ECO:0007669"/>
    <property type="project" value="InterPro"/>
</dbReference>
<accession>A0A951QAE4</accession>
<keyword evidence="4 11" id="KW-0808">Transferase</keyword>
<feature type="domain" description="Thymidylate kinase-like" evidence="12">
    <location>
        <begin position="8"/>
        <end position="209"/>
    </location>
</feature>
<evidence type="ECO:0000256" key="7">
    <source>
        <dbReference type="ARBA" id="ARBA00022777"/>
    </source>
</evidence>
<dbReference type="Pfam" id="PF02223">
    <property type="entry name" value="Thymidylate_kin"/>
    <property type="match status" value="1"/>
</dbReference>
<dbReference type="EC" id="2.7.4.9" evidence="2 11"/>
<proteinExistence type="inferred from homology"/>
<evidence type="ECO:0000256" key="10">
    <source>
        <dbReference type="ARBA" id="ARBA00057735"/>
    </source>
</evidence>
<dbReference type="Proteomes" id="UP000757435">
    <property type="component" value="Unassembled WGS sequence"/>
</dbReference>
<dbReference type="GO" id="GO:0006227">
    <property type="term" value="P:dUDP biosynthetic process"/>
    <property type="evidence" value="ECO:0007669"/>
    <property type="project" value="TreeGrafter"/>
</dbReference>
<dbReference type="PANTHER" id="PTHR10344:SF4">
    <property type="entry name" value="UMP-CMP KINASE 2, MITOCHONDRIAL"/>
    <property type="match status" value="1"/>
</dbReference>
<protein>
    <recommendedName>
        <fullName evidence="3 11">Thymidylate kinase</fullName>
        <ecNumber evidence="2 11">2.7.4.9</ecNumber>
    </recommendedName>
    <alternativeName>
        <fullName evidence="11">dTMP kinase</fullName>
    </alternativeName>
</protein>
<keyword evidence="6 11" id="KW-0547">Nucleotide-binding</keyword>
<keyword evidence="7 11" id="KW-0418">Kinase</keyword>
<reference evidence="13" key="2">
    <citation type="journal article" date="2022" name="Microbiol. Resour. Announc.">
        <title>Metagenome Sequencing to Explore Phylogenomics of Terrestrial Cyanobacteria.</title>
        <authorList>
            <person name="Ward R.D."/>
            <person name="Stajich J.E."/>
            <person name="Johansen J.R."/>
            <person name="Huntemann M."/>
            <person name="Clum A."/>
            <person name="Foster B."/>
            <person name="Foster B."/>
            <person name="Roux S."/>
            <person name="Palaniappan K."/>
            <person name="Varghese N."/>
            <person name="Mukherjee S."/>
            <person name="Reddy T.B.K."/>
            <person name="Daum C."/>
            <person name="Copeland A."/>
            <person name="Chen I.A."/>
            <person name="Ivanova N.N."/>
            <person name="Kyrpides N.C."/>
            <person name="Shapiro N."/>
            <person name="Eloe-Fadrosh E.A."/>
            <person name="Pietrasiak N."/>
        </authorList>
    </citation>
    <scope>NUCLEOTIDE SEQUENCE</scope>
    <source>
        <strain evidence="13">UHER 2000/2452</strain>
    </source>
</reference>
<dbReference type="PANTHER" id="PTHR10344">
    <property type="entry name" value="THYMIDYLATE KINASE"/>
    <property type="match status" value="1"/>
</dbReference>
<dbReference type="InterPro" id="IPR027417">
    <property type="entry name" value="P-loop_NTPase"/>
</dbReference>
<dbReference type="PROSITE" id="PS01331">
    <property type="entry name" value="THYMIDYLATE_KINASE"/>
    <property type="match status" value="1"/>
</dbReference>
<comment type="caution">
    <text evidence="13">The sequence shown here is derived from an EMBL/GenBank/DDBJ whole genome shotgun (WGS) entry which is preliminary data.</text>
</comment>
<dbReference type="GO" id="GO:0005829">
    <property type="term" value="C:cytosol"/>
    <property type="evidence" value="ECO:0007669"/>
    <property type="project" value="TreeGrafter"/>
</dbReference>
<dbReference type="InterPro" id="IPR018094">
    <property type="entry name" value="Thymidylate_kinase"/>
</dbReference>
<dbReference type="InterPro" id="IPR039430">
    <property type="entry name" value="Thymidylate_kin-like_dom"/>
</dbReference>
<comment type="function">
    <text evidence="10 11">Phosphorylation of dTMP to form dTDP in both de novo and salvage pathways of dTTP synthesis.</text>
</comment>
<dbReference type="CDD" id="cd01672">
    <property type="entry name" value="TMPK"/>
    <property type="match status" value="1"/>
</dbReference>
<evidence type="ECO:0000256" key="5">
    <source>
        <dbReference type="ARBA" id="ARBA00022727"/>
    </source>
</evidence>
<evidence type="ECO:0000256" key="6">
    <source>
        <dbReference type="ARBA" id="ARBA00022741"/>
    </source>
</evidence>
<evidence type="ECO:0000256" key="8">
    <source>
        <dbReference type="ARBA" id="ARBA00022840"/>
    </source>
</evidence>
<feature type="binding site" evidence="11">
    <location>
        <begin position="10"/>
        <end position="17"/>
    </location>
    <ligand>
        <name>ATP</name>
        <dbReference type="ChEBI" id="CHEBI:30616"/>
    </ligand>
</feature>
<comment type="catalytic activity">
    <reaction evidence="9 11">
        <text>dTMP + ATP = dTDP + ADP</text>
        <dbReference type="Rhea" id="RHEA:13517"/>
        <dbReference type="ChEBI" id="CHEBI:30616"/>
        <dbReference type="ChEBI" id="CHEBI:58369"/>
        <dbReference type="ChEBI" id="CHEBI:63528"/>
        <dbReference type="ChEBI" id="CHEBI:456216"/>
        <dbReference type="EC" id="2.7.4.9"/>
    </reaction>
</comment>
<evidence type="ECO:0000313" key="13">
    <source>
        <dbReference type="EMBL" id="MBW4659158.1"/>
    </source>
</evidence>
<dbReference type="GO" id="GO:0005524">
    <property type="term" value="F:ATP binding"/>
    <property type="evidence" value="ECO:0007669"/>
    <property type="project" value="UniProtKB-UniRule"/>
</dbReference>
<evidence type="ECO:0000256" key="4">
    <source>
        <dbReference type="ARBA" id="ARBA00022679"/>
    </source>
</evidence>
<dbReference type="FunFam" id="3.40.50.300:FF:000225">
    <property type="entry name" value="Thymidylate kinase"/>
    <property type="match status" value="1"/>
</dbReference>
<dbReference type="GO" id="GO:0004798">
    <property type="term" value="F:dTMP kinase activity"/>
    <property type="evidence" value="ECO:0007669"/>
    <property type="project" value="UniProtKB-UniRule"/>
</dbReference>
<evidence type="ECO:0000256" key="1">
    <source>
        <dbReference type="ARBA" id="ARBA00009776"/>
    </source>
</evidence>
<evidence type="ECO:0000256" key="2">
    <source>
        <dbReference type="ARBA" id="ARBA00012980"/>
    </source>
</evidence>
<evidence type="ECO:0000313" key="14">
    <source>
        <dbReference type="Proteomes" id="UP000757435"/>
    </source>
</evidence>
<organism evidence="13 14">
    <name type="scientific">Drouetiella hepatica Uher 2000/2452</name>
    <dbReference type="NCBI Taxonomy" id="904376"/>
    <lineage>
        <taxon>Bacteria</taxon>
        <taxon>Bacillati</taxon>
        <taxon>Cyanobacteriota</taxon>
        <taxon>Cyanophyceae</taxon>
        <taxon>Oculatellales</taxon>
        <taxon>Oculatellaceae</taxon>
        <taxon>Drouetiella</taxon>
    </lineage>
</organism>
<dbReference type="SUPFAM" id="SSF52540">
    <property type="entry name" value="P-loop containing nucleoside triphosphate hydrolases"/>
    <property type="match status" value="1"/>
</dbReference>